<evidence type="ECO:0000313" key="3">
    <source>
        <dbReference type="Proteomes" id="UP001565243"/>
    </source>
</evidence>
<keyword evidence="3" id="KW-1185">Reference proteome</keyword>
<reference evidence="2 3" key="1">
    <citation type="submission" date="2024-07" db="EMBL/GenBank/DDBJ databases">
        <authorList>
            <person name="Hebao G."/>
        </authorList>
    </citation>
    <scope>NUCLEOTIDE SEQUENCE [LARGE SCALE GENOMIC DNA]</scope>
    <source>
        <strain evidence="2 3">ACCC 02193</strain>
    </source>
</reference>
<dbReference type="RefSeq" id="WP_369897033.1">
    <property type="nucleotide sequence ID" value="NZ_JBGFFX010000024.1"/>
</dbReference>
<proteinExistence type="predicted"/>
<accession>A0ABV4EEP4</accession>
<dbReference type="EMBL" id="JBGFFX010000024">
    <property type="protein sequence ID" value="MEY8773398.1"/>
    <property type="molecule type" value="Genomic_DNA"/>
</dbReference>
<gene>
    <name evidence="2" type="ORF">AB6T85_23625</name>
</gene>
<name>A0ABV4EEP4_9GAMM</name>
<dbReference type="Proteomes" id="UP001565243">
    <property type="component" value="Unassembled WGS sequence"/>
</dbReference>
<feature type="signal peptide" evidence="1">
    <location>
        <begin position="1"/>
        <end position="19"/>
    </location>
</feature>
<sequence>MKRLIAAAALLTLSASAFAGSADMAQAISRYNNAKQNIQGLPVSYPFLAPVVQDITGETSATTDRMIVSVVANGKTCEDLKQVVSGRMAAALAELPFKKDDSDSKAFFVELTVEYVDARCALLTTGIIK</sequence>
<evidence type="ECO:0000313" key="2">
    <source>
        <dbReference type="EMBL" id="MEY8773398.1"/>
    </source>
</evidence>
<protein>
    <submittedName>
        <fullName evidence="2">Uncharacterized protein</fullName>
    </submittedName>
</protein>
<organism evidence="2 3">
    <name type="scientific">Erwinia aeris</name>
    <dbReference type="NCBI Taxonomy" id="3239803"/>
    <lineage>
        <taxon>Bacteria</taxon>
        <taxon>Pseudomonadati</taxon>
        <taxon>Pseudomonadota</taxon>
        <taxon>Gammaproteobacteria</taxon>
        <taxon>Enterobacterales</taxon>
        <taxon>Erwiniaceae</taxon>
        <taxon>Erwinia</taxon>
    </lineage>
</organism>
<keyword evidence="1" id="KW-0732">Signal</keyword>
<comment type="caution">
    <text evidence="2">The sequence shown here is derived from an EMBL/GenBank/DDBJ whole genome shotgun (WGS) entry which is preliminary data.</text>
</comment>
<feature type="chain" id="PRO_5046987235" evidence="1">
    <location>
        <begin position="20"/>
        <end position="129"/>
    </location>
</feature>
<evidence type="ECO:0000256" key="1">
    <source>
        <dbReference type="SAM" id="SignalP"/>
    </source>
</evidence>